<dbReference type="SUPFAM" id="SSF46785">
    <property type="entry name" value="Winged helix' DNA-binding domain"/>
    <property type="match status" value="1"/>
</dbReference>
<dbReference type="InterPro" id="IPR021586">
    <property type="entry name" value="Tscrpt_reg_TrmB_C"/>
</dbReference>
<dbReference type="InterPro" id="IPR036390">
    <property type="entry name" value="WH_DNA-bd_sf"/>
</dbReference>
<reference evidence="3 4" key="1">
    <citation type="submission" date="2019-11" db="EMBL/GenBank/DDBJ databases">
        <title>Genome sequence of Moorella glycerini DSM11254.</title>
        <authorList>
            <person name="Poehlein A."/>
            <person name="Boeer T."/>
            <person name="Daniel R."/>
        </authorList>
    </citation>
    <scope>NUCLEOTIDE SEQUENCE [LARGE SCALE GENOMIC DNA]</scope>
    <source>
        <strain evidence="3 4">DSM 11254</strain>
    </source>
</reference>
<keyword evidence="4" id="KW-1185">Reference proteome</keyword>
<proteinExistence type="predicted"/>
<dbReference type="PANTHER" id="PTHR34293:SF1">
    <property type="entry name" value="HTH-TYPE TRANSCRIPTIONAL REGULATOR TRMBL2"/>
    <property type="match status" value="1"/>
</dbReference>
<dbReference type="SUPFAM" id="SSF56024">
    <property type="entry name" value="Phospholipase D/nuclease"/>
    <property type="match status" value="1"/>
</dbReference>
<dbReference type="InterPro" id="IPR002831">
    <property type="entry name" value="Tscrpt_reg_TrmB_N"/>
</dbReference>
<protein>
    <submittedName>
        <fullName evidence="3">Sugar-specific transcriptional regulator TrmB</fullName>
    </submittedName>
</protein>
<evidence type="ECO:0000259" key="2">
    <source>
        <dbReference type="Pfam" id="PF11495"/>
    </source>
</evidence>
<organism evidence="3 4">
    <name type="scientific">Neomoorella glycerini</name>
    <dbReference type="NCBI Taxonomy" id="55779"/>
    <lineage>
        <taxon>Bacteria</taxon>
        <taxon>Bacillati</taxon>
        <taxon>Bacillota</taxon>
        <taxon>Clostridia</taxon>
        <taxon>Neomoorellales</taxon>
        <taxon>Neomoorellaceae</taxon>
        <taxon>Neomoorella</taxon>
    </lineage>
</organism>
<dbReference type="CDD" id="cd09124">
    <property type="entry name" value="PLDc_like_TrmB_middle"/>
    <property type="match status" value="1"/>
</dbReference>
<evidence type="ECO:0000313" key="4">
    <source>
        <dbReference type="Proteomes" id="UP000425916"/>
    </source>
</evidence>
<dbReference type="PANTHER" id="PTHR34293">
    <property type="entry name" value="HTH-TYPE TRANSCRIPTIONAL REGULATOR TRMBL2"/>
    <property type="match status" value="1"/>
</dbReference>
<sequence length="260" mass="29606">MEIDNLVAALNEVGLSTYEARAYLGLLRNHPETGYELAKNTGIPQAKIYEVLARLIEKGMISQTHVEPTYYAPMDPEEFIGQKKDKYSRLLDELSMGLAELKKQGGPREYVWNLHKYEDIIDRAASFCAEAQQKIYLLSWQPELDRLAPALELAHQRGVEIVLVGFDVNSFAYGKLIKHRALGHIRSERGQQLMVVADTKSALMAALGEGELHAFWTQSLGIIRLVRDYILHEAYLWNILDRFAEIRDFFGEDLAGLRNL</sequence>
<dbReference type="AlphaFoldDB" id="A0A6I5ZTA1"/>
<gene>
    <name evidence="3" type="ORF">MGLY_25400</name>
</gene>
<dbReference type="Pfam" id="PF11495">
    <property type="entry name" value="Regulator_TrmB"/>
    <property type="match status" value="1"/>
</dbReference>
<feature type="domain" description="Transcription regulator TrmB C-terminal" evidence="2">
    <location>
        <begin position="110"/>
        <end position="229"/>
    </location>
</feature>
<evidence type="ECO:0000259" key="1">
    <source>
        <dbReference type="Pfam" id="PF01978"/>
    </source>
</evidence>
<dbReference type="EMBL" id="CP046244">
    <property type="protein sequence ID" value="QGP93140.1"/>
    <property type="molecule type" value="Genomic_DNA"/>
</dbReference>
<name>A0A6I5ZTA1_9FIRM</name>
<dbReference type="OrthoDB" id="1493540at2"/>
<dbReference type="Gene3D" id="1.10.10.10">
    <property type="entry name" value="Winged helix-like DNA-binding domain superfamily/Winged helix DNA-binding domain"/>
    <property type="match status" value="1"/>
</dbReference>
<dbReference type="Pfam" id="PF01978">
    <property type="entry name" value="TrmB"/>
    <property type="match status" value="1"/>
</dbReference>
<dbReference type="RefSeq" id="WP_156274366.1">
    <property type="nucleotide sequence ID" value="NZ_CP046244.1"/>
</dbReference>
<dbReference type="Proteomes" id="UP000425916">
    <property type="component" value="Chromosome"/>
</dbReference>
<dbReference type="InterPro" id="IPR036388">
    <property type="entry name" value="WH-like_DNA-bd_sf"/>
</dbReference>
<feature type="domain" description="Transcription regulator TrmB N-terminal" evidence="1">
    <location>
        <begin position="10"/>
        <end position="77"/>
    </location>
</feature>
<dbReference type="InterPro" id="IPR051797">
    <property type="entry name" value="TrmB-like"/>
</dbReference>
<accession>A0A6I5ZTA1</accession>
<evidence type="ECO:0000313" key="3">
    <source>
        <dbReference type="EMBL" id="QGP93140.1"/>
    </source>
</evidence>